<reference evidence="8 9" key="3">
    <citation type="submission" date="2019-11" db="EMBL/GenBank/DDBJ databases">
        <title>A de novo genome assembly of a pear dwarfing rootstock.</title>
        <authorList>
            <person name="Wang F."/>
            <person name="Wang J."/>
            <person name="Li S."/>
            <person name="Zhang Y."/>
            <person name="Fang M."/>
            <person name="Ma L."/>
            <person name="Zhao Y."/>
            <person name="Jiang S."/>
        </authorList>
    </citation>
    <scope>NUCLEOTIDE SEQUENCE [LARGE SCALE GENOMIC DNA]</scope>
    <source>
        <strain evidence="8">S2</strain>
        <tissue evidence="8">Leaf</tissue>
    </source>
</reference>
<dbReference type="InterPro" id="IPR015300">
    <property type="entry name" value="DNA-bd_pseudobarrel_sf"/>
</dbReference>
<dbReference type="GO" id="GO:0003677">
    <property type="term" value="F:DNA binding"/>
    <property type="evidence" value="ECO:0007669"/>
    <property type="project" value="UniProtKB-KW"/>
</dbReference>
<feature type="domain" description="TF-B3" evidence="7">
    <location>
        <begin position="232"/>
        <end position="330"/>
    </location>
</feature>
<proteinExistence type="predicted"/>
<organism evidence="8 9">
    <name type="scientific">Pyrus ussuriensis x Pyrus communis</name>
    <dbReference type="NCBI Taxonomy" id="2448454"/>
    <lineage>
        <taxon>Eukaryota</taxon>
        <taxon>Viridiplantae</taxon>
        <taxon>Streptophyta</taxon>
        <taxon>Embryophyta</taxon>
        <taxon>Tracheophyta</taxon>
        <taxon>Spermatophyta</taxon>
        <taxon>Magnoliopsida</taxon>
        <taxon>eudicotyledons</taxon>
        <taxon>Gunneridae</taxon>
        <taxon>Pentapetalae</taxon>
        <taxon>rosids</taxon>
        <taxon>fabids</taxon>
        <taxon>Rosales</taxon>
        <taxon>Rosaceae</taxon>
        <taxon>Amygdaloideae</taxon>
        <taxon>Maleae</taxon>
        <taxon>Pyrus</taxon>
    </lineage>
</organism>
<dbReference type="PANTHER" id="PTHR31920">
    <property type="entry name" value="B3 DOMAIN-CONTAINING"/>
    <property type="match status" value="1"/>
</dbReference>
<sequence>MASAPPENINRPIFSPTTPHFFKIILEDTSKDRKFRIPKKFVMKYGEGISNPVCLKLPSGSEWIVELRRWDGEVWFDNGWPEFSKFYSLDCGHWLVFRYEGNSKFNVCIFDKSCTEIEYPLTMPKMELTSHDESRDNSANDSSDDYGDDLSYKSGDGSGDNSAMILDKFLPCPRKTREKSTLPSPQPHKKRITSWSGKCDFPTEKYGVTSSTPSGEVVALRRAIAFKSQNPSFIVVMRLSYINSGLLFLPSDFHKVHHIKKSCEVILRVSNVGTWPVDLNYFSEGKKAKFGRGWMEVVRDNNLESGDVCVFVSINNSAKPLFDVVFFRSGQAAKRTNIDREKTVPAEMEENVDAAADSVQNL</sequence>
<dbReference type="OrthoDB" id="1163619at2759"/>
<evidence type="ECO:0000256" key="6">
    <source>
        <dbReference type="SAM" id="MobiDB-lite"/>
    </source>
</evidence>
<evidence type="ECO:0000259" key="7">
    <source>
        <dbReference type="PROSITE" id="PS50863"/>
    </source>
</evidence>
<evidence type="ECO:0000256" key="4">
    <source>
        <dbReference type="ARBA" id="ARBA00023163"/>
    </source>
</evidence>
<dbReference type="Proteomes" id="UP000327157">
    <property type="component" value="Chromosome 15"/>
</dbReference>
<dbReference type="SMART" id="SM01019">
    <property type="entry name" value="B3"/>
    <property type="match status" value="2"/>
</dbReference>
<dbReference type="PROSITE" id="PS50863">
    <property type="entry name" value="B3"/>
    <property type="match status" value="2"/>
</dbReference>
<gene>
    <name evidence="8" type="ORF">D8674_013815</name>
</gene>
<protein>
    <submittedName>
        <fullName evidence="8">B3 domain-containing transcription factor VRN1-like</fullName>
    </submittedName>
</protein>
<evidence type="ECO:0000256" key="2">
    <source>
        <dbReference type="ARBA" id="ARBA00023015"/>
    </source>
</evidence>
<evidence type="ECO:0000313" key="9">
    <source>
        <dbReference type="Proteomes" id="UP000327157"/>
    </source>
</evidence>
<dbReference type="AlphaFoldDB" id="A0A5N5GQR8"/>
<dbReference type="Pfam" id="PF02362">
    <property type="entry name" value="B3"/>
    <property type="match status" value="2"/>
</dbReference>
<evidence type="ECO:0000313" key="8">
    <source>
        <dbReference type="EMBL" id="KAB2617946.1"/>
    </source>
</evidence>
<dbReference type="EMBL" id="SMOL01000401">
    <property type="protein sequence ID" value="KAB2617946.1"/>
    <property type="molecule type" value="Genomic_DNA"/>
</dbReference>
<evidence type="ECO:0000256" key="3">
    <source>
        <dbReference type="ARBA" id="ARBA00023125"/>
    </source>
</evidence>
<dbReference type="SUPFAM" id="SSF101936">
    <property type="entry name" value="DNA-binding pseudobarrel domain"/>
    <property type="match status" value="2"/>
</dbReference>
<evidence type="ECO:0000256" key="5">
    <source>
        <dbReference type="ARBA" id="ARBA00023242"/>
    </source>
</evidence>
<comment type="subcellular location">
    <subcellularLocation>
        <location evidence="1">Nucleus</location>
    </subcellularLocation>
</comment>
<feature type="domain" description="TF-B3" evidence="7">
    <location>
        <begin position="20"/>
        <end position="113"/>
    </location>
</feature>
<evidence type="ECO:0000256" key="1">
    <source>
        <dbReference type="ARBA" id="ARBA00004123"/>
    </source>
</evidence>
<feature type="region of interest" description="Disordered" evidence="6">
    <location>
        <begin position="129"/>
        <end position="159"/>
    </location>
</feature>
<dbReference type="GO" id="GO:0005634">
    <property type="term" value="C:nucleus"/>
    <property type="evidence" value="ECO:0007669"/>
    <property type="project" value="UniProtKB-SubCell"/>
</dbReference>
<keyword evidence="2" id="KW-0805">Transcription regulation</keyword>
<keyword evidence="4" id="KW-0804">Transcription</keyword>
<dbReference type="Gene3D" id="2.40.330.10">
    <property type="entry name" value="DNA-binding pseudobarrel domain"/>
    <property type="match status" value="2"/>
</dbReference>
<dbReference type="InterPro" id="IPR003340">
    <property type="entry name" value="B3_DNA-bd"/>
</dbReference>
<dbReference type="InterPro" id="IPR050655">
    <property type="entry name" value="Plant_B3_domain"/>
</dbReference>
<keyword evidence="9" id="KW-1185">Reference proteome</keyword>
<keyword evidence="3" id="KW-0238">DNA-binding</keyword>
<comment type="caution">
    <text evidence="8">The sequence shown here is derived from an EMBL/GenBank/DDBJ whole genome shotgun (WGS) entry which is preliminary data.</text>
</comment>
<name>A0A5N5GQR8_9ROSA</name>
<reference evidence="9" key="2">
    <citation type="submission" date="2019-10" db="EMBL/GenBank/DDBJ databases">
        <title>A de novo genome assembly of a pear dwarfing rootstock.</title>
        <authorList>
            <person name="Wang F."/>
            <person name="Wang J."/>
            <person name="Li S."/>
            <person name="Zhang Y."/>
            <person name="Fang M."/>
            <person name="Ma L."/>
            <person name="Zhao Y."/>
            <person name="Jiang S."/>
        </authorList>
    </citation>
    <scope>NUCLEOTIDE SEQUENCE [LARGE SCALE GENOMIC DNA]</scope>
</reference>
<dbReference type="CDD" id="cd10017">
    <property type="entry name" value="B3_DNA"/>
    <property type="match status" value="2"/>
</dbReference>
<accession>A0A5N5GQR8</accession>
<keyword evidence="5" id="KW-0539">Nucleus</keyword>
<reference evidence="8 9" key="1">
    <citation type="submission" date="2019-09" db="EMBL/GenBank/DDBJ databases">
        <authorList>
            <person name="Ou C."/>
        </authorList>
    </citation>
    <scope>NUCLEOTIDE SEQUENCE [LARGE SCALE GENOMIC DNA]</scope>
    <source>
        <strain evidence="8">S2</strain>
        <tissue evidence="8">Leaf</tissue>
    </source>
</reference>
<feature type="compositionally biased region" description="Basic and acidic residues" evidence="6">
    <location>
        <begin position="129"/>
        <end position="138"/>
    </location>
</feature>
<dbReference type="PANTHER" id="PTHR31920:SF108">
    <property type="entry name" value="B3 DOMAIN-CONTAINING TRANSCRIPTION FACTOR VRN1-LIKE"/>
    <property type="match status" value="1"/>
</dbReference>